<sequence>MPLVMKQQTEETKERTSYEIAAQAAYDKKAWDIVILNMEPASIMADYFVICSVRNNRMAQSVADNIEEQLEKAGYTVRHVEGYRSGRWILIDAGEIIAHVFVEQDRSYYELENLWSDAERIPFEGE</sequence>
<comment type="similarity">
    <text evidence="1 2">Belongs to the Iojap/RsfS family.</text>
</comment>
<dbReference type="NCBIfam" id="TIGR00090">
    <property type="entry name" value="rsfS_iojap_ybeB"/>
    <property type="match status" value="1"/>
</dbReference>
<dbReference type="PANTHER" id="PTHR21043:SF0">
    <property type="entry name" value="MITOCHONDRIAL ASSEMBLY OF RIBOSOMAL LARGE SUBUNIT PROTEIN 1"/>
    <property type="match status" value="1"/>
</dbReference>
<comment type="subcellular location">
    <subcellularLocation>
        <location evidence="2">Cytoplasm</location>
    </subcellularLocation>
</comment>
<organism evidence="3 4">
    <name type="scientific">Megasphaera hominis</name>
    <dbReference type="NCBI Taxonomy" id="159836"/>
    <lineage>
        <taxon>Bacteria</taxon>
        <taxon>Bacillati</taxon>
        <taxon>Bacillota</taxon>
        <taxon>Negativicutes</taxon>
        <taxon>Veillonellales</taxon>
        <taxon>Veillonellaceae</taxon>
        <taxon>Megasphaera</taxon>
    </lineage>
</organism>
<dbReference type="HAMAP" id="MF_01477">
    <property type="entry name" value="Iojap_RsfS"/>
    <property type="match status" value="1"/>
</dbReference>
<keyword evidence="2" id="KW-0678">Repressor</keyword>
<dbReference type="Proteomes" id="UP000606870">
    <property type="component" value="Unassembled WGS sequence"/>
</dbReference>
<evidence type="ECO:0000313" key="3">
    <source>
        <dbReference type="EMBL" id="MBC3536484.1"/>
    </source>
</evidence>
<keyword evidence="2" id="KW-0810">Translation regulation</keyword>
<comment type="subunit">
    <text evidence="2">Interacts with ribosomal protein uL14 (rplN).</text>
</comment>
<dbReference type="Pfam" id="PF02410">
    <property type="entry name" value="RsfS"/>
    <property type="match status" value="1"/>
</dbReference>
<dbReference type="SUPFAM" id="SSF81301">
    <property type="entry name" value="Nucleotidyltransferase"/>
    <property type="match status" value="1"/>
</dbReference>
<evidence type="ECO:0000256" key="2">
    <source>
        <dbReference type="HAMAP-Rule" id="MF_01477"/>
    </source>
</evidence>
<dbReference type="InterPro" id="IPR004394">
    <property type="entry name" value="Iojap/RsfS/C7orf30"/>
</dbReference>
<evidence type="ECO:0000313" key="4">
    <source>
        <dbReference type="Proteomes" id="UP000606870"/>
    </source>
</evidence>
<keyword evidence="2" id="KW-0963">Cytoplasm</keyword>
<name>A0ABR6VIH4_9FIRM</name>
<protein>
    <recommendedName>
        <fullName evidence="2">Ribosomal silencing factor RsfS</fullName>
    </recommendedName>
</protein>
<dbReference type="InterPro" id="IPR043519">
    <property type="entry name" value="NT_sf"/>
</dbReference>
<keyword evidence="4" id="KW-1185">Reference proteome</keyword>
<dbReference type="PANTHER" id="PTHR21043">
    <property type="entry name" value="IOJAP SUPERFAMILY ORTHOLOG"/>
    <property type="match status" value="1"/>
</dbReference>
<comment type="function">
    <text evidence="2">Functions as a ribosomal silencing factor. Interacts with ribosomal protein uL14 (rplN), blocking formation of intersubunit bridge B8. Prevents association of the 30S and 50S ribosomal subunits and the formation of functional ribosomes, thus repressing translation.</text>
</comment>
<evidence type="ECO:0000256" key="1">
    <source>
        <dbReference type="ARBA" id="ARBA00010574"/>
    </source>
</evidence>
<accession>A0ABR6VIH4</accession>
<dbReference type="RefSeq" id="WP_186502642.1">
    <property type="nucleotide sequence ID" value="NZ_JACOGK010000009.1"/>
</dbReference>
<dbReference type="EMBL" id="JACOGK010000009">
    <property type="protein sequence ID" value="MBC3536484.1"/>
    <property type="molecule type" value="Genomic_DNA"/>
</dbReference>
<reference evidence="3 4" key="1">
    <citation type="submission" date="2020-08" db="EMBL/GenBank/DDBJ databases">
        <authorList>
            <person name="Liu C."/>
            <person name="Sun Q."/>
        </authorList>
    </citation>
    <scope>NUCLEOTIDE SEQUENCE [LARGE SCALE GENOMIC DNA]</scope>
    <source>
        <strain evidence="3 4">NSJ-59</strain>
    </source>
</reference>
<dbReference type="Gene3D" id="3.30.460.10">
    <property type="entry name" value="Beta Polymerase, domain 2"/>
    <property type="match status" value="1"/>
</dbReference>
<proteinExistence type="inferred from homology"/>
<comment type="caution">
    <text evidence="3">The sequence shown here is derived from an EMBL/GenBank/DDBJ whole genome shotgun (WGS) entry which is preliminary data.</text>
</comment>
<gene>
    <name evidence="2 3" type="primary">rsfS</name>
    <name evidence="3" type="ORF">H8J70_04365</name>
</gene>